<accession>A0ABX7I490</accession>
<feature type="domain" description="Cytochrome c" evidence="6">
    <location>
        <begin position="182"/>
        <end position="282"/>
    </location>
</feature>
<dbReference type="InterPro" id="IPR009056">
    <property type="entry name" value="Cyt_c-like_dom"/>
</dbReference>
<dbReference type="PANTHER" id="PTHR35889:SF3">
    <property type="entry name" value="F-BOX DOMAIN-CONTAINING PROTEIN"/>
    <property type="match status" value="1"/>
</dbReference>
<proteinExistence type="predicted"/>
<keyword evidence="3 4" id="KW-0408">Iron</keyword>
<dbReference type="Pfam" id="PF09990">
    <property type="entry name" value="DUF2231"/>
    <property type="match status" value="1"/>
</dbReference>
<feature type="transmembrane region" description="Helical" evidence="5">
    <location>
        <begin position="81"/>
        <end position="101"/>
    </location>
</feature>
<evidence type="ECO:0000313" key="7">
    <source>
        <dbReference type="EMBL" id="QRR00919.1"/>
    </source>
</evidence>
<evidence type="ECO:0000256" key="2">
    <source>
        <dbReference type="ARBA" id="ARBA00022723"/>
    </source>
</evidence>
<dbReference type="Proteomes" id="UP000612680">
    <property type="component" value="Chromosome"/>
</dbReference>
<name>A0ABX7I490_9BACT</name>
<dbReference type="Pfam" id="PF13287">
    <property type="entry name" value="Fn3_assoc"/>
    <property type="match status" value="1"/>
</dbReference>
<feature type="transmembrane region" description="Helical" evidence="5">
    <location>
        <begin position="42"/>
        <end position="60"/>
    </location>
</feature>
<keyword evidence="1 4" id="KW-0349">Heme</keyword>
<feature type="transmembrane region" description="Helical" evidence="5">
    <location>
        <begin position="12"/>
        <end position="36"/>
    </location>
</feature>
<evidence type="ECO:0000256" key="1">
    <source>
        <dbReference type="ARBA" id="ARBA00022617"/>
    </source>
</evidence>
<gene>
    <name evidence="7" type="ORF">HWI92_08400</name>
</gene>
<evidence type="ECO:0000313" key="8">
    <source>
        <dbReference type="Proteomes" id="UP000612680"/>
    </source>
</evidence>
<dbReference type="InterPro" id="IPR026876">
    <property type="entry name" value="Fn3_assoc_repeat"/>
</dbReference>
<dbReference type="InterPro" id="IPR032675">
    <property type="entry name" value="LRR_dom_sf"/>
</dbReference>
<evidence type="ECO:0000256" key="5">
    <source>
        <dbReference type="SAM" id="Phobius"/>
    </source>
</evidence>
<dbReference type="RefSeq" id="WP_204662672.1">
    <property type="nucleotide sequence ID" value="NZ_CP056775.1"/>
</dbReference>
<evidence type="ECO:0000256" key="4">
    <source>
        <dbReference type="PROSITE-ProRule" id="PRU00433"/>
    </source>
</evidence>
<dbReference type="InterPro" id="IPR011429">
    <property type="entry name" value="Cyt_c_Planctomycete-type"/>
</dbReference>
<dbReference type="Gene3D" id="3.80.10.10">
    <property type="entry name" value="Ribonuclease Inhibitor"/>
    <property type="match status" value="1"/>
</dbReference>
<dbReference type="SUPFAM" id="SSF52047">
    <property type="entry name" value="RNI-like"/>
    <property type="match status" value="1"/>
</dbReference>
<keyword evidence="2 4" id="KW-0479">Metal-binding</keyword>
<sequence>MHVRFRALAEQLLVAANVFILFLLIFEQKLVIPAWLQTIGRMHPLILHFPIVILLLAMLLEFFRFKPEYATNAFYKNFLQNLLLVGALLAAITVVMGLFLSREEGYSGDTLNFHKWTGAGIFFLASVIYWVRNTKWYRAPAARLGALGTIAGLVMTGHYGAALTHGADFIWEPVLAQQEQNAVSIENAAIYAQVIQPILDQKCTTCHNPGKIKGGLVLTDPESIRKGGKTGKLIIAGNPAMSLLLQRVHLPQEEKKHMPPAGKTQLTPDEITLLSLWVKQEASFKSKVTDLPAGDSLRLLATRYLGGGSVKEEAFDFAAADEEKINALNTDYRTILPLARESPALAVNIYNSSAFNAAQLEDLGDIKEQIVSLNLNKLPVRDADLKTIARFVNLRKLDLNFTDITGAGLRQLASLPHLHSLTLSGTKVTFDDLKTYLPGFKKLKTVTVWDTGLTGEQVARLQKQNRQMEVIGGFRDTGGTPLKLNPPQVKNASVIFGNVLALDLQHPIKGVDIRFTTDGSEPDSVHSSLFDHKTTFVKSQTIKARAYKNGWLGSDPVTFSFYKSAYKPDTISLAAPLNAVHQAEGARTFFDHKLGVIGANNPAWANNWAGVRNNDMVFVSEFKKPVALSSVGVHYMVEEATGIFPPQSVEVWGGADAKSMKLLTTFKAQMPVKGEAPSLRTAEGSFKTQTISCLKIVAKPIEKIPAWHPSKGNRALLLVDEMFLN</sequence>
<organism evidence="7 8">
    <name type="scientific">Dyadobacter sandarakinus</name>
    <dbReference type="NCBI Taxonomy" id="2747268"/>
    <lineage>
        <taxon>Bacteria</taxon>
        <taxon>Pseudomonadati</taxon>
        <taxon>Bacteroidota</taxon>
        <taxon>Cytophagia</taxon>
        <taxon>Cytophagales</taxon>
        <taxon>Spirosomataceae</taxon>
        <taxon>Dyadobacter</taxon>
    </lineage>
</organism>
<keyword evidence="5" id="KW-0472">Membrane</keyword>
<dbReference type="InterPro" id="IPR019251">
    <property type="entry name" value="DUF2231_TM"/>
</dbReference>
<evidence type="ECO:0000259" key="6">
    <source>
        <dbReference type="PROSITE" id="PS51007"/>
    </source>
</evidence>
<protein>
    <submittedName>
        <fullName evidence="7">Chitobiase/beta-hexosaminidase C-terminal domain-containing protein</fullName>
    </submittedName>
</protein>
<keyword evidence="5" id="KW-0812">Transmembrane</keyword>
<feature type="transmembrane region" description="Helical" evidence="5">
    <location>
        <begin position="144"/>
        <end position="161"/>
    </location>
</feature>
<dbReference type="Pfam" id="PF07635">
    <property type="entry name" value="PSCyt1"/>
    <property type="match status" value="1"/>
</dbReference>
<reference evidence="7 8" key="1">
    <citation type="submission" date="2020-06" db="EMBL/GenBank/DDBJ databases">
        <title>Dyadobacter sandarakinus sp. nov., isolated from the soil of the Arctic Yellow River Station.</title>
        <authorList>
            <person name="Zhang Y."/>
            <person name="Peng F."/>
        </authorList>
    </citation>
    <scope>NUCLEOTIDE SEQUENCE [LARGE SCALE GENOMIC DNA]</scope>
    <source>
        <strain evidence="7 8">Q3-56</strain>
    </source>
</reference>
<dbReference type="EMBL" id="CP056775">
    <property type="protein sequence ID" value="QRR00919.1"/>
    <property type="molecule type" value="Genomic_DNA"/>
</dbReference>
<dbReference type="SUPFAM" id="SSF46626">
    <property type="entry name" value="Cytochrome c"/>
    <property type="match status" value="1"/>
</dbReference>
<feature type="transmembrane region" description="Helical" evidence="5">
    <location>
        <begin position="113"/>
        <end position="132"/>
    </location>
</feature>
<dbReference type="PANTHER" id="PTHR35889">
    <property type="entry name" value="CYCLOINULO-OLIGOSACCHARIDE FRUCTANOTRANSFERASE-RELATED"/>
    <property type="match status" value="1"/>
</dbReference>
<evidence type="ECO:0000256" key="3">
    <source>
        <dbReference type="ARBA" id="ARBA00023004"/>
    </source>
</evidence>
<keyword evidence="8" id="KW-1185">Reference proteome</keyword>
<dbReference type="InterPro" id="IPR036909">
    <property type="entry name" value="Cyt_c-like_dom_sf"/>
</dbReference>
<dbReference type="PROSITE" id="PS51007">
    <property type="entry name" value="CYTC"/>
    <property type="match status" value="1"/>
</dbReference>
<keyword evidence="5" id="KW-1133">Transmembrane helix</keyword>